<reference evidence="5" key="12">
    <citation type="journal article" date="2015" name="G3 (Bethesda)">
        <title>Gene Model Annotations for Drosophila melanogaster: The Rule-Benders.</title>
        <authorList>
            <consortium name="FlyBase Consortium"/>
            <person name="Crosby M.A."/>
            <person name="Gramates L.S."/>
            <person name="Dos Santos G."/>
            <person name="Matthews B.B."/>
            <person name="St Pierre S.E."/>
            <person name="Zhou P."/>
            <person name="Schroeder A.J."/>
            <person name="Falls K."/>
            <person name="Emmert D.B."/>
            <person name="Russo S.M."/>
            <person name="Gelbart W.M."/>
            <person name="null"/>
        </authorList>
    </citation>
    <scope>NUCLEOTIDE SEQUENCE</scope>
</reference>
<dbReference type="InterPro" id="IPR051333">
    <property type="entry name" value="CLIP_Serine_Protease"/>
</dbReference>
<evidence type="ECO:0000313" key="6">
    <source>
        <dbReference type="FlyBase" id="FBgn0053460"/>
    </source>
</evidence>
<dbReference type="AlphaFoldDB" id="Q4V532"/>
<organism evidence="4">
    <name type="scientific">Drosophila melanogaster</name>
    <name type="common">Fruit fly</name>
    <dbReference type="NCBI Taxonomy" id="7227"/>
    <lineage>
        <taxon>Eukaryota</taxon>
        <taxon>Metazoa</taxon>
        <taxon>Ecdysozoa</taxon>
        <taxon>Arthropoda</taxon>
        <taxon>Hexapoda</taxon>
        <taxon>Insecta</taxon>
        <taxon>Pterygota</taxon>
        <taxon>Neoptera</taxon>
        <taxon>Endopterygota</taxon>
        <taxon>Diptera</taxon>
        <taxon>Brachycera</taxon>
        <taxon>Muscomorpha</taxon>
        <taxon>Ephydroidea</taxon>
        <taxon>Drosophilidae</taxon>
        <taxon>Drosophila</taxon>
        <taxon>Sophophora</taxon>
    </lineage>
</organism>
<evidence type="ECO:0000259" key="3">
    <source>
        <dbReference type="PROSITE" id="PS50240"/>
    </source>
</evidence>
<dbReference type="SUPFAM" id="SSF50494">
    <property type="entry name" value="Trypsin-like serine proteases"/>
    <property type="match status" value="1"/>
</dbReference>
<dbReference type="BioGRID-ORCS" id="3885588">
    <property type="hits" value="0 hits in 1 CRISPR screen"/>
</dbReference>
<dbReference type="AGR" id="FB:FBgn0053460"/>
<dbReference type="RefSeq" id="NP_001033949.1">
    <property type="nucleotide sequence ID" value="NM_001038860.2"/>
</dbReference>
<dbReference type="InterPro" id="IPR001254">
    <property type="entry name" value="Trypsin_dom"/>
</dbReference>
<dbReference type="Bgee" id="FBgn0053460">
    <property type="expression patterns" value="Expressed in adult plasmatocyte in brain and 10 other cell types or tissues"/>
</dbReference>
<reference evidence="5" key="8">
    <citation type="submission" date="2006-08" db="EMBL/GenBank/DDBJ databases">
        <authorList>
            <person name="Celniker S."/>
            <person name="Carlson J."/>
            <person name="Wan K."/>
            <person name="Frise E."/>
            <person name="Hoskins R."/>
            <person name="Park S."/>
            <person name="Svirskas R."/>
            <person name="Rubin G."/>
        </authorList>
    </citation>
    <scope>NUCLEOTIDE SEQUENCE</scope>
</reference>
<dbReference type="PRINTS" id="PR00722">
    <property type="entry name" value="CHYMOTRYPSIN"/>
</dbReference>
<dbReference type="InterPro" id="IPR009003">
    <property type="entry name" value="Peptidase_S1_PA"/>
</dbReference>
<evidence type="ECO:0000256" key="1">
    <source>
        <dbReference type="ARBA" id="ARBA00023157"/>
    </source>
</evidence>
<dbReference type="HOGENOM" id="CLU_006842_0_3_1"/>
<dbReference type="EMBL" id="BT022824">
    <property type="protein sequence ID" value="AAY55240.1"/>
    <property type="molecule type" value="mRNA"/>
</dbReference>
<dbReference type="GeneID" id="3885588"/>
<reference evidence="4" key="7">
    <citation type="submission" date="2005-05" db="EMBL/GenBank/DDBJ databases">
        <authorList>
            <person name="Stapleton M."/>
            <person name="Carlson J."/>
            <person name="Chavez C."/>
            <person name="Frise E."/>
            <person name="George R."/>
            <person name="Pacleb J."/>
            <person name="Park S."/>
            <person name="Wan K."/>
            <person name="Yu C."/>
            <person name="Celniker S."/>
        </authorList>
    </citation>
    <scope>NUCLEOTIDE SEQUENCE</scope>
</reference>
<feature type="chain" id="PRO_5015097668" evidence="2">
    <location>
        <begin position="25"/>
        <end position="275"/>
    </location>
</feature>
<dbReference type="VEuPathDB" id="VectorBase:FBgn0053460"/>
<dbReference type="FunFam" id="2.40.10.10:FF:000068">
    <property type="entry name" value="transmembrane protease serine 2"/>
    <property type="match status" value="1"/>
</dbReference>
<reference evidence="5 7" key="10">
    <citation type="journal article" date="2007" name="Science">
        <title>Sequence finishing and mapping of Drosophila melanogaster heterochromatin.</title>
        <authorList>
            <person name="Hoskins R.A."/>
            <person name="Carlson J.W."/>
            <person name="Kennedy C."/>
            <person name="Acevedo D."/>
            <person name="Evans-Holm M."/>
            <person name="Frise E."/>
            <person name="Wan K.H."/>
            <person name="Park S."/>
            <person name="Mendez-Lago M."/>
            <person name="Rossi F."/>
            <person name="Villasante A."/>
            <person name="Dimitri P."/>
            <person name="Karpen G.H."/>
            <person name="Celniker S.E."/>
        </authorList>
    </citation>
    <scope>NUCLEOTIDE SEQUENCE [LARGE SCALE GENOMIC DNA]</scope>
    <source>
        <strain evidence="7">Berkeley</strain>
    </source>
</reference>
<dbReference type="EMBL" id="AE013599">
    <property type="protein sequence ID" value="ABC66115.1"/>
    <property type="molecule type" value="Genomic_DNA"/>
</dbReference>
<keyword evidence="1" id="KW-1015">Disulfide bond</keyword>
<accession>Q4V532</accession>
<dbReference type="ExpressionAtlas" id="Q4V532">
    <property type="expression patterns" value="baseline and differential"/>
</dbReference>
<dbReference type="PANTHER" id="PTHR24260">
    <property type="match status" value="1"/>
</dbReference>
<reference evidence="5" key="14">
    <citation type="submission" date="2020-04" db="EMBL/GenBank/DDBJ databases">
        <authorList>
            <consortium name="FlyBase"/>
        </authorList>
    </citation>
    <scope>NUCLEOTIDE SEQUENCE</scope>
</reference>
<reference evidence="5" key="11">
    <citation type="journal article" date="2015" name="G3 (Bethesda)">
        <title>Gene Model Annotations for Drosophila melanogaster: Impact of High-Throughput Data.</title>
        <authorList>
            <consortium name="FlyBase Consortium"/>
            <person name="Matthews B.B."/>
            <person name="Dos Santos G."/>
            <person name="Crosby M.A."/>
            <person name="Emmert D.B."/>
            <person name="St Pierre S.E."/>
            <person name="Gramates L.S."/>
            <person name="Zhou P."/>
            <person name="Schroeder A.J."/>
            <person name="Falls K."/>
            <person name="Strelets V."/>
            <person name="Russo S.M."/>
            <person name="Gelbart W.M."/>
            <person name="null"/>
        </authorList>
    </citation>
    <scope>NUCLEOTIDE SEQUENCE</scope>
</reference>
<evidence type="ECO:0000313" key="5">
    <source>
        <dbReference type="EMBL" id="ABC66115.1"/>
    </source>
</evidence>
<reference evidence="5 7" key="2">
    <citation type="journal article" date="2002" name="Genome Biol.">
        <title>Finishing a whole-genome shotgun: release 3 of the Drosophila melanogaster euchromatic genome sequence.</title>
        <authorList>
            <person name="Celniker S.E."/>
            <person name="Wheeler D.A."/>
            <person name="Kronmiller B."/>
            <person name="Carlson J.W."/>
            <person name="Halpern A."/>
            <person name="Patel S."/>
            <person name="Adams M."/>
            <person name="Champe M."/>
            <person name="Dugan S.P."/>
            <person name="Frise E."/>
            <person name="Hodgson A."/>
            <person name="George R.A."/>
            <person name="Hoskins R.A."/>
            <person name="Laverty T."/>
            <person name="Muzny D.M."/>
            <person name="Nelson C.R."/>
            <person name="Pacleb J.M."/>
            <person name="Park S."/>
            <person name="Pfeiffer B.D."/>
            <person name="Richards S."/>
            <person name="Sodergren E.J."/>
            <person name="Svirskas R."/>
            <person name="Tabor P.E."/>
            <person name="Wan K."/>
            <person name="Stapleton M."/>
            <person name="Sutton G.G."/>
            <person name="Venter C."/>
            <person name="Weinstock G."/>
            <person name="Scherer S.E."/>
            <person name="Myers E.W."/>
            <person name="Gibbs R.A."/>
            <person name="Rubin G.M."/>
        </authorList>
    </citation>
    <scope>NUCLEOTIDE SEQUENCE [LARGE SCALE GENOMIC DNA]</scope>
    <source>
        <strain evidence="7">Berkeley</strain>
    </source>
</reference>
<evidence type="ECO:0000256" key="2">
    <source>
        <dbReference type="SAM" id="SignalP"/>
    </source>
</evidence>
<dbReference type="FlyBase" id="FBgn0053460">
    <property type="gene designation" value="CG33460"/>
</dbReference>
<reference evidence="5 7" key="5">
    <citation type="journal article" date="2002" name="Genome Biol.">
        <title>Heterochromatic sequences in a Drosophila whole-genome shotgun assembly.</title>
        <authorList>
            <person name="Hoskins R.A."/>
            <person name="Smith C.D."/>
            <person name="Carlson J.W."/>
            <person name="Carvalho A.B."/>
            <person name="Halpern A."/>
            <person name="Kaminker J.S."/>
            <person name="Kennedy C."/>
            <person name="Mungall C.J."/>
            <person name="Sullivan B.A."/>
            <person name="Sutton G.G."/>
            <person name="Yasuhara J.C."/>
            <person name="Wakimoto B.T."/>
            <person name="Myers E.W."/>
            <person name="Celniker S.E."/>
            <person name="Rubin G.M."/>
            <person name="Karpen G.H."/>
        </authorList>
    </citation>
    <scope>NUCLEOTIDE SEQUENCE [LARGE SCALE GENOMIC DNA]</scope>
    <source>
        <strain evidence="7">Berkeley</strain>
    </source>
</reference>
<dbReference type="GO" id="GO:0045087">
    <property type="term" value="P:innate immune response"/>
    <property type="evidence" value="ECO:0000318"/>
    <property type="project" value="GO_Central"/>
</dbReference>
<dbReference type="InParanoid" id="Q4V532"/>
<dbReference type="OMA" id="DLYTQFC"/>
<reference evidence="5 7" key="6">
    <citation type="journal article" date="2005" name="PLoS Comput. Biol.">
        <title>Combined evidence annotation of transposable elements in genome sequences.</title>
        <authorList>
            <person name="Quesneville H."/>
            <person name="Bergman C.M."/>
            <person name="Andrieu O."/>
            <person name="Autard D."/>
            <person name="Nouaud D."/>
            <person name="Ashburner M."/>
            <person name="Anxolabehere D."/>
        </authorList>
    </citation>
    <scope>NUCLEOTIDE SEQUENCE [LARGE SCALE GENOMIC DNA]</scope>
    <source>
        <strain evidence="7">Berkeley</strain>
    </source>
</reference>
<protein>
    <submittedName>
        <fullName evidence="4">IP13253p</fullName>
    </submittedName>
</protein>
<dbReference type="InterPro" id="IPR001314">
    <property type="entry name" value="Peptidase_S1A"/>
</dbReference>
<reference evidence="5 7" key="9">
    <citation type="journal article" date="2007" name="Science">
        <title>The Release 5.1 annotation of Drosophila melanogaster heterochromatin.</title>
        <authorList>
            <person name="Smith C.D."/>
            <person name="Shu S."/>
            <person name="Mungall C.J."/>
            <person name="Karpen G.H."/>
        </authorList>
    </citation>
    <scope>NUCLEOTIDE SEQUENCE [LARGE SCALE GENOMIC DNA]</scope>
    <source>
        <strain evidence="7">Berkeley</strain>
    </source>
</reference>
<dbReference type="InterPro" id="IPR043504">
    <property type="entry name" value="Peptidase_S1_PA_chymotrypsin"/>
</dbReference>
<reference evidence="5" key="13">
    <citation type="journal article" date="2015" name="Genome Res.">
        <title>The Release 6 reference sequence of the Drosophila melanogaster genome.</title>
        <authorList>
            <person name="Hoskins R.A."/>
            <person name="Carlson J.W."/>
            <person name="Wan K.H."/>
            <person name="Park S."/>
            <person name="Mendez I."/>
            <person name="Galle S.E."/>
            <person name="Booth B.W."/>
            <person name="Pfeiffer B.D."/>
            <person name="George R.A."/>
            <person name="Svirskas R."/>
            <person name="Krzywinski M."/>
            <person name="Schein J."/>
            <person name="Accardo M.C."/>
            <person name="Damia E."/>
            <person name="Messina G."/>
            <person name="Mendez-Lago M."/>
            <person name="de Pablos B."/>
            <person name="Demakova O.V."/>
            <person name="Andreyeva E.N."/>
            <person name="Boldyreva L.V."/>
            <person name="Marra M."/>
            <person name="Carvalho A.B."/>
            <person name="Dimitri P."/>
            <person name="Villasante A."/>
            <person name="Zhimulev I.F."/>
            <person name="Rubin G.M."/>
            <person name="Karpen G.H."/>
            <person name="Celniker S.E."/>
        </authorList>
    </citation>
    <scope>NUCLEOTIDE SEQUENCE</scope>
</reference>
<gene>
    <name evidence="4" type="primary">CG30086</name>
    <name evidence="5" type="synonym">CG8215</name>
    <name evidence="5" type="synonym">CR33460</name>
    <name evidence="5" type="synonym">Dmel\CG33460</name>
    <name evidence="5" type="synonym">SP41</name>
    <name evidence="5" type="synonym">SPH41</name>
    <name evidence="5 6" type="ORF">CG33460</name>
    <name evidence="5" type="ORF">Dmel_CG33460</name>
</gene>
<dbReference type="PROSITE" id="PS50240">
    <property type="entry name" value="TRYPSIN_DOM"/>
    <property type="match status" value="1"/>
</dbReference>
<reference evidence="5 7" key="1">
    <citation type="journal article" date="2000" name="Science">
        <title>The genome sequence of Drosophila melanogaster.</title>
        <authorList>
            <person name="Adams M.D."/>
            <person name="Celniker S.E."/>
            <person name="Holt R.A."/>
            <person name="Evans C.A."/>
            <person name="Gocayne J.D."/>
            <person name="Amanatides P.G."/>
            <person name="Scherer S.E."/>
            <person name="Li P.W."/>
            <person name="Hoskins R.A."/>
            <person name="Galle R.F."/>
            <person name="George R.A."/>
            <person name="Lewis S.E."/>
            <person name="Richards S."/>
            <person name="Ashburner M."/>
            <person name="Henderson S.N."/>
            <person name="Sutton G.G."/>
            <person name="Wortman J.R."/>
            <person name="Yandell M.D."/>
            <person name="Zhang Q."/>
            <person name="Chen L.X."/>
            <person name="Brandon R.C."/>
            <person name="Rogers Y.H."/>
            <person name="Blazej R.G."/>
            <person name="Champe M."/>
            <person name="Pfeiffer B.D."/>
            <person name="Wan K.H."/>
            <person name="Doyle C."/>
            <person name="Baxter E.G."/>
            <person name="Helt G."/>
            <person name="Nelson C.R."/>
            <person name="Gabor G.L."/>
            <person name="Abril J.F."/>
            <person name="Agbayani A."/>
            <person name="An H.J."/>
            <person name="Andrews-Pfannkoch C."/>
            <person name="Baldwin D."/>
            <person name="Ballew R.M."/>
            <person name="Basu A."/>
            <person name="Baxendale J."/>
            <person name="Bayraktaroglu L."/>
            <person name="Beasley E.M."/>
            <person name="Beeson K.Y."/>
            <person name="Benos P.V."/>
            <person name="Berman B.P."/>
            <person name="Bhandari D."/>
            <person name="Bolshakov S."/>
            <person name="Borkova D."/>
            <person name="Botchan M.R."/>
            <person name="Bouck J."/>
            <person name="Brokstein P."/>
            <person name="Brottier P."/>
            <person name="Burtis K.C."/>
            <person name="Busam D.A."/>
            <person name="Butler H."/>
            <person name="Cadieu E."/>
            <person name="Center A."/>
            <person name="Chandra I."/>
            <person name="Cherry J.M."/>
            <person name="Cawley S."/>
            <person name="Dahlke C."/>
            <person name="Davenport L.B."/>
            <person name="Davies P."/>
            <person name="de Pablos B."/>
            <person name="Delcher A."/>
            <person name="Deng Z."/>
            <person name="Mays A.D."/>
            <person name="Dew I."/>
            <person name="Dietz S.M."/>
            <person name="Dodson K."/>
            <person name="Doup L.E."/>
            <person name="Downes M."/>
            <person name="Dugan-Rocha S."/>
            <person name="Dunkov B.C."/>
            <person name="Dunn P."/>
            <person name="Durbin K.J."/>
            <person name="Evangelista C.C."/>
            <person name="Ferraz C."/>
            <person name="Ferriera S."/>
            <person name="Fleischmann W."/>
            <person name="Fosler C."/>
            <person name="Gabrielian A.E."/>
            <person name="Garg N.S."/>
            <person name="Gelbart W.M."/>
            <person name="Glasser K."/>
            <person name="Glodek A."/>
            <person name="Gong F."/>
            <person name="Gorrell J.H."/>
            <person name="Gu Z."/>
            <person name="Guan P."/>
            <person name="Harris M."/>
            <person name="Harris N.L."/>
            <person name="Harvey D."/>
            <person name="Heiman T.J."/>
            <person name="Hernandez J.R."/>
            <person name="Houck J."/>
            <person name="Hostin D."/>
            <person name="Houston K.A."/>
            <person name="Howland T.J."/>
            <person name="Wei M.H."/>
            <person name="Ibegwam C."/>
            <person name="Jalali M."/>
            <person name="Kalush F."/>
            <person name="Karpen G.H."/>
            <person name="Ke Z."/>
            <person name="Kennison J.A."/>
            <person name="Ketchum K.A."/>
            <person name="Kimmel B.E."/>
            <person name="Kodira C.D."/>
            <person name="Kraft C."/>
            <person name="Kravitz S."/>
            <person name="Kulp D."/>
            <person name="Lai Z."/>
            <person name="Lasko P."/>
            <person name="Lei Y."/>
            <person name="Levitsky A.A."/>
            <person name="Li J."/>
            <person name="Li Z."/>
            <person name="Liang Y."/>
            <person name="Lin X."/>
            <person name="Liu X."/>
            <person name="Mattei B."/>
            <person name="McIntosh T.C."/>
            <person name="McLeod M.P."/>
            <person name="McPherson D."/>
            <person name="Merkulov G."/>
            <person name="Milshina N.V."/>
            <person name="Mobarry C."/>
            <person name="Morris J."/>
            <person name="Moshrefi A."/>
            <person name="Mount S.M."/>
            <person name="Moy M."/>
            <person name="Murphy B."/>
            <person name="Murphy L."/>
            <person name="Muzny D.M."/>
            <person name="Nelson D.L."/>
            <person name="Nelson D.R."/>
            <person name="Nelson K.A."/>
            <person name="Nixon K."/>
            <person name="Nusskern D.R."/>
            <person name="Pacleb J.M."/>
            <person name="Palazzolo M."/>
            <person name="Pittman G.S."/>
            <person name="Pan S."/>
            <person name="Pollard J."/>
            <person name="Puri V."/>
            <person name="Reese M.G."/>
            <person name="Reinert K."/>
            <person name="Remington K."/>
            <person name="Saunders R.D."/>
            <person name="Scheeler F."/>
            <person name="Shen H."/>
            <person name="Shue B.C."/>
            <person name="Siden-Kiamos I."/>
            <person name="Simpson M."/>
            <person name="Skupski M.P."/>
            <person name="Smith T."/>
            <person name="Spier E."/>
            <person name="Spradling A.C."/>
            <person name="Stapleton M."/>
            <person name="Strong R."/>
            <person name="Sun E."/>
            <person name="Svirskas R."/>
            <person name="Tector C."/>
            <person name="Turner R."/>
            <person name="Venter E."/>
            <person name="Wang A.H."/>
            <person name="Wang X."/>
            <person name="Wang Z.Y."/>
            <person name="Wassarman D.A."/>
            <person name="Weinstock G.M."/>
            <person name="Weissenbach J."/>
            <person name="Williams S.M."/>
            <person name="WoodageT"/>
            <person name="Worley K.C."/>
            <person name="Wu D."/>
            <person name="Yang S."/>
            <person name="Yao Q.A."/>
            <person name="Ye J."/>
            <person name="Yeh R.F."/>
            <person name="Zaveri J.S."/>
            <person name="Zhan M."/>
            <person name="Zhang G."/>
            <person name="Zhao Q."/>
            <person name="Zheng L."/>
            <person name="Zheng X.H."/>
            <person name="Zhong F.N."/>
            <person name="Zhong W."/>
            <person name="Zhou X."/>
            <person name="Zhu S."/>
            <person name="Zhu X."/>
            <person name="Smith H.O."/>
            <person name="Gibbs R.A."/>
            <person name="Myers E.W."/>
            <person name="Rubin G.M."/>
            <person name="Venter J.C."/>
        </authorList>
    </citation>
    <scope>NUCLEOTIDE SEQUENCE [LARGE SCALE GENOMIC DNA]</scope>
    <source>
        <strain evidence="7">Berkeley</strain>
    </source>
</reference>
<dbReference type="Gene3D" id="2.40.10.10">
    <property type="entry name" value="Trypsin-like serine proteases"/>
    <property type="match status" value="1"/>
</dbReference>
<keyword evidence="2" id="KW-0732">Signal</keyword>
<dbReference type="STRING" id="7227.FBpp0100103"/>
<dbReference type="eggNOG" id="KOG3627">
    <property type="taxonomic scope" value="Eukaryota"/>
</dbReference>
<name>Q4V532_DROME</name>
<dbReference type="Pfam" id="PF00089">
    <property type="entry name" value="Trypsin"/>
    <property type="match status" value="1"/>
</dbReference>
<dbReference type="PANTHER" id="PTHR24260:SF136">
    <property type="entry name" value="GH08193P-RELATED"/>
    <property type="match status" value="1"/>
</dbReference>
<dbReference type="Proteomes" id="UP000000803">
    <property type="component" value="Chromosome 2R"/>
</dbReference>
<dbReference type="KEGG" id="dme:Dmel_CG33460"/>
<proteinExistence type="evidence at transcript level"/>
<dbReference type="SMR" id="Q4V532"/>
<feature type="domain" description="Peptidase S1" evidence="3">
    <location>
        <begin position="44"/>
        <end position="254"/>
    </location>
</feature>
<reference evidence="5 7" key="4">
    <citation type="journal article" date="2002" name="Genome Biol.">
        <title>The transposable elements of the Drosophila melanogaster euchromatin: a genomics perspective.</title>
        <authorList>
            <person name="Kaminker J.S."/>
            <person name="Bergman C.M."/>
            <person name="Kronmiller B."/>
            <person name="Carlson J."/>
            <person name="Svirskas R."/>
            <person name="Patel S."/>
            <person name="Frise E."/>
            <person name="Wheeler D.A."/>
            <person name="Lewis S.E."/>
            <person name="Rubin G.M."/>
            <person name="Ashburner M."/>
            <person name="Celniker S.E."/>
        </authorList>
    </citation>
    <scope>NUCLEOTIDE SEQUENCE [LARGE SCALE GENOMIC DNA]</scope>
    <source>
        <strain evidence="7">Berkeley</strain>
    </source>
</reference>
<dbReference type="GO" id="GO:0005615">
    <property type="term" value="C:extracellular space"/>
    <property type="evidence" value="ECO:0000318"/>
    <property type="project" value="GO_Central"/>
</dbReference>
<dbReference type="GO" id="GO:0006508">
    <property type="term" value="P:proteolysis"/>
    <property type="evidence" value="ECO:0007669"/>
    <property type="project" value="InterPro"/>
</dbReference>
<sequence length="275" mass="31471">MNATLTISLLASYMLVIYSDSVSANYLYEQCGLMREEFSTSLGPWTALLHTDGSIFCAGTLITDVFILTAASCIRPNAVKVRLGEFGRYPNELPEDHLVHYFLMYRLFNNESLANNIGLLKLTKRVQITDYIMPVCIVLNPQNQQLSTMRFIGNAWMEDSNVSLTKELRPIVIQSKPKMCTNLDLYTQFCAGHQGNLRSCDGLTGSALIQNSRYMNKYRHIQFGIATVNDMDCEESQGYTDVLKFYWWIQDVVSLFNHYSTNESYIVNDYIKKNF</sequence>
<reference evidence="5" key="15">
    <citation type="submission" date="2020-05" db="EMBL/GenBank/DDBJ databases">
        <title>Drosophila melanogaster release 4 sequence.</title>
        <authorList>
            <consortium name="Berkeley Drosophila Genome Project"/>
            <person name="Celniker S."/>
            <person name="Carlson J."/>
            <person name="Wan K."/>
            <person name="Pfeiffer B."/>
            <person name="Frise E."/>
            <person name="George R."/>
            <person name="Hoskins R."/>
            <person name="Stapleton M."/>
            <person name="Pacleb J."/>
            <person name="Park S."/>
            <person name="Svirskas R."/>
            <person name="Smith E."/>
            <person name="Yu C."/>
            <person name="Rubin G."/>
        </authorList>
    </citation>
    <scope>NUCLEOTIDE SEQUENCE</scope>
</reference>
<reference evidence="5 7" key="3">
    <citation type="journal article" date="2002" name="Genome Biol.">
        <title>Annotation of the Drosophila melanogaster euchromatic genome: a systematic review.</title>
        <authorList>
            <person name="Misra S."/>
            <person name="Crosby M.A."/>
            <person name="Mungall C.J."/>
            <person name="Matthews B.B."/>
            <person name="Campbell K.S."/>
            <person name="Hradecky P."/>
            <person name="Huang Y."/>
            <person name="Kaminker J.S."/>
            <person name="Millburn G.H."/>
            <person name="Prochnik S.E."/>
            <person name="Smith C.D."/>
            <person name="Tupy J.L."/>
            <person name="Whitfied E.J."/>
            <person name="Bayraktaroglu L."/>
            <person name="Berman B.P."/>
            <person name="Bettencourt B.R."/>
            <person name="Celniker S.E."/>
            <person name="de Grey A.D."/>
            <person name="Drysdale R.A."/>
            <person name="Harris N.L."/>
            <person name="Richter J."/>
            <person name="Russo S."/>
            <person name="Schroeder A.J."/>
            <person name="Shu S.Q."/>
            <person name="Stapleton M."/>
            <person name="Yamada C."/>
            <person name="Ashburner M."/>
            <person name="Gelbart W.M."/>
            <person name="Rubin G.M."/>
            <person name="Lewis S.E."/>
        </authorList>
    </citation>
    <scope>GENOME REANNOTATION</scope>
    <source>
        <strain evidence="7">Berkeley</strain>
    </source>
</reference>
<dbReference type="DNASU" id="3885588"/>
<dbReference type="UCSC" id="CG33460-RA">
    <property type="organism name" value="d. melanogaster"/>
</dbReference>
<dbReference type="OrthoDB" id="7865650at2759"/>
<dbReference type="SMART" id="SM00020">
    <property type="entry name" value="Tryp_SPc"/>
    <property type="match status" value="1"/>
</dbReference>
<dbReference type="PaxDb" id="7227-FBpp0100103"/>
<keyword evidence="7" id="KW-1185">Reference proteome</keyword>
<evidence type="ECO:0000313" key="4">
    <source>
        <dbReference type="EMBL" id="AAY55240.1"/>
    </source>
</evidence>
<feature type="signal peptide" evidence="2">
    <location>
        <begin position="1"/>
        <end position="24"/>
    </location>
</feature>
<evidence type="ECO:0000313" key="7">
    <source>
        <dbReference type="Proteomes" id="UP000000803"/>
    </source>
</evidence>